<dbReference type="InterPro" id="IPR001455">
    <property type="entry name" value="TusA-like"/>
</dbReference>
<feature type="domain" description="UPF0033" evidence="1">
    <location>
        <begin position="4"/>
        <end position="28"/>
    </location>
</feature>
<reference evidence="2 3" key="1">
    <citation type="journal article" date="2020" name="Int. J. Syst. Evol. Microbiol.">
        <title>Description of Erysipelothrix piscisicarius sp. nov., an emergent fish pathogen, and assessment of virulence using a tiger barb (Puntigrus tetrazona) infection model.</title>
        <authorList>
            <person name="Pomaranski E.K."/>
            <person name="Griffin M.J."/>
            <person name="Camus A.C."/>
            <person name="Armwood A.R."/>
            <person name="Shelley J."/>
            <person name="Waldbieser G.C."/>
            <person name="LaFrentz B.R."/>
            <person name="Garcia J.C."/>
            <person name="Yanong R."/>
            <person name="Soto E."/>
        </authorList>
    </citation>
    <scope>NUCLEOTIDE SEQUENCE [LARGE SCALE GENOMIC DNA]</scope>
    <source>
        <strain evidence="2 3">15TAL0474</strain>
    </source>
</reference>
<dbReference type="Pfam" id="PF01206">
    <property type="entry name" value="TusA"/>
    <property type="match status" value="1"/>
</dbReference>
<dbReference type="EMBL" id="CP034234">
    <property type="protein sequence ID" value="AZK43836.1"/>
    <property type="molecule type" value="Genomic_DNA"/>
</dbReference>
<dbReference type="PROSITE" id="PS01148">
    <property type="entry name" value="UPF0033"/>
    <property type="match status" value="1"/>
</dbReference>
<dbReference type="InterPro" id="IPR036868">
    <property type="entry name" value="TusA-like_sf"/>
</dbReference>
<keyword evidence="3" id="KW-1185">Reference proteome</keyword>
<name>A0A3Q8S754_9FIRM</name>
<dbReference type="AlphaFoldDB" id="A0A3Q8S754"/>
<dbReference type="RefSeq" id="WP_125164046.1">
    <property type="nucleotide sequence ID" value="NZ_CP034234.1"/>
</dbReference>
<proteinExistence type="predicted"/>
<gene>
    <name evidence="2" type="ORF">EEI45_02670</name>
</gene>
<evidence type="ECO:0000313" key="3">
    <source>
        <dbReference type="Proteomes" id="UP000278804"/>
    </source>
</evidence>
<dbReference type="GO" id="GO:0016740">
    <property type="term" value="F:transferase activity"/>
    <property type="evidence" value="ECO:0007669"/>
    <property type="project" value="UniProtKB-KW"/>
</dbReference>
<accession>A0A3Q8S754</accession>
<dbReference type="KEGG" id="eri:EEI45_02670"/>
<evidence type="ECO:0000259" key="1">
    <source>
        <dbReference type="PROSITE" id="PS01148"/>
    </source>
</evidence>
<keyword evidence="2" id="KW-0808">Transferase</keyword>
<organism evidence="2 3">
    <name type="scientific">Erysipelothrix piscisicarius</name>
    <dbReference type="NCBI Taxonomy" id="2485784"/>
    <lineage>
        <taxon>Bacteria</taxon>
        <taxon>Bacillati</taxon>
        <taxon>Bacillota</taxon>
        <taxon>Erysipelotrichia</taxon>
        <taxon>Erysipelotrichales</taxon>
        <taxon>Erysipelotrichaceae</taxon>
        <taxon>Erysipelothrix</taxon>
    </lineage>
</organism>
<protein>
    <submittedName>
        <fullName evidence="2">Sulfurtransferase TusA family protein</fullName>
    </submittedName>
</protein>
<sequence>MKRIDCLGEICPYPMLLLQKEYDALCSGESVLLVTDHHCTLSAVGVYCDAQGFRYSPDEVIPGVWEITITAKQ</sequence>
<dbReference type="Gene3D" id="3.30.110.40">
    <property type="entry name" value="TusA-like domain"/>
    <property type="match status" value="1"/>
</dbReference>
<dbReference type="Proteomes" id="UP000278804">
    <property type="component" value="Chromosome"/>
</dbReference>
<dbReference type="SUPFAM" id="SSF64307">
    <property type="entry name" value="SirA-like"/>
    <property type="match status" value="1"/>
</dbReference>
<evidence type="ECO:0000313" key="2">
    <source>
        <dbReference type="EMBL" id="AZK43836.1"/>
    </source>
</evidence>
<dbReference type="CDD" id="cd00291">
    <property type="entry name" value="SirA_YedF_YeeD"/>
    <property type="match status" value="1"/>
</dbReference>